<evidence type="ECO:0000313" key="2">
    <source>
        <dbReference type="EMBL" id="ELP65144.1"/>
    </source>
</evidence>
<dbReference type="AlphaFoldDB" id="L7F1X2"/>
<feature type="non-terminal residue" evidence="2">
    <location>
        <position position="1"/>
    </location>
</feature>
<reference evidence="2 3" key="1">
    <citation type="journal article" date="2011" name="Plasmid">
        <title>Streptomyces turgidiscabies Car8 contains a modular pathogenicity island that shares virulence genes with other actinobacterial plant pathogens.</title>
        <authorList>
            <person name="Huguet-Tapia J.C."/>
            <person name="Badger J.H."/>
            <person name="Loria R."/>
            <person name="Pettis G.S."/>
        </authorList>
    </citation>
    <scope>NUCLEOTIDE SEQUENCE [LARGE SCALE GENOMIC DNA]</scope>
    <source>
        <strain evidence="2 3">Car8</strain>
    </source>
</reference>
<evidence type="ECO:0000256" key="1">
    <source>
        <dbReference type="SAM" id="MobiDB-lite"/>
    </source>
</evidence>
<keyword evidence="3" id="KW-1185">Reference proteome</keyword>
<comment type="caution">
    <text evidence="2">The sequence shown here is derived from an EMBL/GenBank/DDBJ whole genome shotgun (WGS) entry which is preliminary data.</text>
</comment>
<protein>
    <submittedName>
        <fullName evidence="2">Uncharacterized protein</fullName>
    </submittedName>
</protein>
<proteinExistence type="predicted"/>
<feature type="region of interest" description="Disordered" evidence="1">
    <location>
        <begin position="1"/>
        <end position="59"/>
    </location>
</feature>
<dbReference type="EMBL" id="AEJB01000407">
    <property type="protein sequence ID" value="ELP65144.1"/>
    <property type="molecule type" value="Genomic_DNA"/>
</dbReference>
<sequence>ARRTLLLHVRQPEHRGQPPPRPRHADTLPIPIPTHHGEPPHARPTPRTAHHPTGDDHHP</sequence>
<evidence type="ECO:0000313" key="3">
    <source>
        <dbReference type="Proteomes" id="UP000010931"/>
    </source>
</evidence>
<dbReference type="Proteomes" id="UP000010931">
    <property type="component" value="Unassembled WGS sequence"/>
</dbReference>
<accession>L7F1X2</accession>
<gene>
    <name evidence="2" type="ORF">STRTUCAR8_04699</name>
</gene>
<organism evidence="2 3">
    <name type="scientific">Streptomyces turgidiscabies (strain Car8)</name>
    <dbReference type="NCBI Taxonomy" id="698760"/>
    <lineage>
        <taxon>Bacteria</taxon>
        <taxon>Bacillati</taxon>
        <taxon>Actinomycetota</taxon>
        <taxon>Actinomycetes</taxon>
        <taxon>Kitasatosporales</taxon>
        <taxon>Streptomycetaceae</taxon>
        <taxon>Streptomyces</taxon>
    </lineage>
</organism>
<name>L7F1X2_STRT8</name>